<feature type="transmembrane region" description="Helical" evidence="1">
    <location>
        <begin position="323"/>
        <end position="344"/>
    </location>
</feature>
<gene>
    <name evidence="3" type="ORF">KNV97_11665</name>
</gene>
<dbReference type="InterPro" id="IPR002823">
    <property type="entry name" value="DUF112_TM"/>
</dbReference>
<dbReference type="KEGG" id="vos:KNV97_11665"/>
<name>A0A975YPI7_9VIBR</name>
<feature type="transmembrane region" description="Helical" evidence="1">
    <location>
        <begin position="356"/>
        <end position="380"/>
    </location>
</feature>
<dbReference type="Proteomes" id="UP000694232">
    <property type="component" value="Chromosome 1"/>
</dbReference>
<evidence type="ECO:0000259" key="2">
    <source>
        <dbReference type="Pfam" id="PF01970"/>
    </source>
</evidence>
<proteinExistence type="predicted"/>
<feature type="transmembrane region" description="Helical" evidence="1">
    <location>
        <begin position="52"/>
        <end position="72"/>
    </location>
</feature>
<feature type="transmembrane region" description="Helical" evidence="1">
    <location>
        <begin position="415"/>
        <end position="444"/>
    </location>
</feature>
<organism evidence="3 4">
    <name type="scientific">Vibrio ostreae</name>
    <dbReference type="NCBI Taxonomy" id="2841925"/>
    <lineage>
        <taxon>Bacteria</taxon>
        <taxon>Pseudomonadati</taxon>
        <taxon>Pseudomonadota</taxon>
        <taxon>Gammaproteobacteria</taxon>
        <taxon>Vibrionales</taxon>
        <taxon>Vibrionaceae</taxon>
        <taxon>Vibrio</taxon>
    </lineage>
</organism>
<feature type="transmembrane region" description="Helical" evidence="1">
    <location>
        <begin position="392"/>
        <end position="409"/>
    </location>
</feature>
<keyword evidence="1" id="KW-0472">Membrane</keyword>
<keyword evidence="1" id="KW-0812">Transmembrane</keyword>
<dbReference type="Pfam" id="PF01970">
    <property type="entry name" value="TctA"/>
    <property type="match status" value="1"/>
</dbReference>
<dbReference type="PANTHER" id="PTHR35342:SF5">
    <property type="entry name" value="TRICARBOXYLIC TRANSPORT PROTEIN"/>
    <property type="match status" value="1"/>
</dbReference>
<dbReference type="RefSeq" id="WP_136487515.1">
    <property type="nucleotide sequence ID" value="NZ_CP076643.1"/>
</dbReference>
<feature type="transmembrane region" description="Helical" evidence="1">
    <location>
        <begin position="139"/>
        <end position="158"/>
    </location>
</feature>
<keyword evidence="4" id="KW-1185">Reference proteome</keyword>
<feature type="transmembrane region" description="Helical" evidence="1">
    <location>
        <begin position="194"/>
        <end position="217"/>
    </location>
</feature>
<keyword evidence="1" id="KW-1133">Transmembrane helix</keyword>
<sequence>MTDIFASLLNGFGIALQPYYLMLITLGGVMGTIIGMLPGLGPATGVAVLLPMTYAMGPTASLITMTGIYMGAMFGGSRSSILINTPGDGAALAATFDGYPMAMKGRAESALAISAIASLIGGTIAAVLMTFLAEPVANFAIRFGPAEYFMLMLAALSMTVSMSKGNMLKGFLSMAIGLAIATVGIDAQSGLSRFTFGVLELQTGVDFLVVIIGIYALGEVMKSMEALSDGSKKAQTKFKRIWISKDDWRRSKWPILRSAPVGFIIGALPGAGGTMASLMCYNNEKQLSPHKEEFGHGAIEGLAAPESANNSASIGAMIPMLSLGIPGSGTTAVMMGALLMLGIQPGPLLFTQHPDTAWGLIASLFIANIILAFVNIPLAGILVRMLAIPANVLYPIVLGLAFVGCYAISSAVVDFYILIVLGVMGMVMHKVNIPTAPMILAVIVGSQMEQSFRQAFRISNQEMGIFVQSGIAQVLLAVTVISVLWPLLSKLRRQSELKTA</sequence>
<dbReference type="AlphaFoldDB" id="A0A975YPI7"/>
<dbReference type="EMBL" id="CP076643">
    <property type="protein sequence ID" value="QXO18872.1"/>
    <property type="molecule type" value="Genomic_DNA"/>
</dbReference>
<accession>A0A975YPI7</accession>
<feature type="transmembrane region" description="Helical" evidence="1">
    <location>
        <begin position="170"/>
        <end position="188"/>
    </location>
</feature>
<feature type="domain" description="DUF112" evidence="2">
    <location>
        <begin position="21"/>
        <end position="440"/>
    </location>
</feature>
<evidence type="ECO:0000313" key="3">
    <source>
        <dbReference type="EMBL" id="QXO18872.1"/>
    </source>
</evidence>
<evidence type="ECO:0000313" key="4">
    <source>
        <dbReference type="Proteomes" id="UP000694232"/>
    </source>
</evidence>
<feature type="transmembrane region" description="Helical" evidence="1">
    <location>
        <begin position="20"/>
        <end position="40"/>
    </location>
</feature>
<feature type="transmembrane region" description="Helical" evidence="1">
    <location>
        <begin position="110"/>
        <end position="133"/>
    </location>
</feature>
<reference evidence="3" key="1">
    <citation type="submission" date="2021-06" db="EMBL/GenBank/DDBJ databases">
        <title>Vibrio nov. sp., novel gut bacterium isolated from Yellow Sea oyster.</title>
        <authorList>
            <person name="Muhammad N."/>
            <person name="Nguyen T.H."/>
            <person name="Lee Y.-J."/>
            <person name="Ko J."/>
            <person name="Kim S.-G."/>
        </authorList>
    </citation>
    <scope>NUCLEOTIDE SEQUENCE</scope>
    <source>
        <strain evidence="3">OG9-811</strain>
    </source>
</reference>
<evidence type="ECO:0000256" key="1">
    <source>
        <dbReference type="SAM" id="Phobius"/>
    </source>
</evidence>
<feature type="transmembrane region" description="Helical" evidence="1">
    <location>
        <begin position="465"/>
        <end position="488"/>
    </location>
</feature>
<protein>
    <submittedName>
        <fullName evidence="3">Tripartite tricarboxylate transporter permease</fullName>
    </submittedName>
</protein>
<dbReference type="PANTHER" id="PTHR35342">
    <property type="entry name" value="TRICARBOXYLIC TRANSPORT PROTEIN"/>
    <property type="match status" value="1"/>
</dbReference>